<organism evidence="10 11">
    <name type="scientific">Leifsonia williamsii</name>
    <dbReference type="NCBI Taxonomy" id="3035919"/>
    <lineage>
        <taxon>Bacteria</taxon>
        <taxon>Bacillati</taxon>
        <taxon>Actinomycetota</taxon>
        <taxon>Actinomycetes</taxon>
        <taxon>Micrococcales</taxon>
        <taxon>Microbacteriaceae</taxon>
        <taxon>Leifsonia</taxon>
    </lineage>
</organism>
<sequence length="833" mass="91981">MSSTSSYTPARKRQLGSEKRTDPLPTVHPKPSDSKITWSRVAIVLTILFWAIYVVTTIIRQFIDSGSQNFRFTMEAIGYTVVVTFLTFSALMYLVARQGALQRFQKHVRVPRAELDRHFAQTQPSITVLVPSYAEEPEVVRMTLLSAALQEFPSKRVVLLLDDNPNPTDPAVAERLQATRDLATSIEDQLSEPRFRFTDALMRFELGDDRALAEPEAARELAGHYRWAAQWLYDQADAHTIEDHVDVFFADQVLRALGDDLALTGEAVDAALDEGALLTSERVAQLYRRLAWTFDADLEVFERKKWASLSHEANKAMNLNAYIGLMGGTYRVEETPEGPILSAVPVGSRRPGDIEIPDSDFLLTLDADSILLREYCLRLTFFLQQPDNARVAVTQTPYSSFRGAGTRIERLAGATTDIQHILHQGKSYYGATFWVGANAVIRKRALDDIVETEFVGGFEVRRYIQDRTVIEDTESSIDLGTHGWTLVNYPERLSYSATPPDFGSLIVQRRRWANGGLLILPKLWRQVKERRRRGENVSRVELLLRINYMASICWASFGLVFLLAYPYDGRLLSPMVLLAALPYFISQAADLRYCGYKAMDIFTIYGFNLILLPVNLAGVLKSIQQSLTGKKIPFARTPKVKNRTASPLLYVVAPLAIVAFSLFTLWRDVTAQNWGNAAFAAFNAVWAIWAICAYIGVGNTIVDIWLGMTKPLYVDKSKRASTPEPAAVTASIDWRSVLYHGHAGGELSHQERAAVAVPVEVEEQLAAAAASGAAEIAAAIAAEPAAAVAAAAPAVEVAEANETESADAESIHAESVEAGSISAGSISAEKQAA</sequence>
<evidence type="ECO:0000256" key="6">
    <source>
        <dbReference type="ARBA" id="ARBA00023136"/>
    </source>
</evidence>
<evidence type="ECO:0000256" key="2">
    <source>
        <dbReference type="ARBA" id="ARBA00022676"/>
    </source>
</evidence>
<feature type="compositionally biased region" description="Low complexity" evidence="7">
    <location>
        <begin position="816"/>
        <end position="833"/>
    </location>
</feature>
<evidence type="ECO:0000256" key="4">
    <source>
        <dbReference type="ARBA" id="ARBA00022692"/>
    </source>
</evidence>
<dbReference type="Pfam" id="PF13632">
    <property type="entry name" value="Glyco_trans_2_3"/>
    <property type="match status" value="1"/>
</dbReference>
<feature type="transmembrane region" description="Helical" evidence="8">
    <location>
        <begin position="76"/>
        <end position="96"/>
    </location>
</feature>
<evidence type="ECO:0000256" key="3">
    <source>
        <dbReference type="ARBA" id="ARBA00022679"/>
    </source>
</evidence>
<dbReference type="InterPro" id="IPR050321">
    <property type="entry name" value="Glycosyltr_2/OpgH_subfam"/>
</dbReference>
<keyword evidence="5 8" id="KW-1133">Transmembrane helix</keyword>
<feature type="transmembrane region" description="Helical" evidence="8">
    <location>
        <begin position="644"/>
        <end position="666"/>
    </location>
</feature>
<dbReference type="PANTHER" id="PTHR43867:SF2">
    <property type="entry name" value="CELLULOSE SYNTHASE CATALYTIC SUBUNIT A [UDP-FORMING]"/>
    <property type="match status" value="1"/>
</dbReference>
<feature type="transmembrane region" description="Helical" evidence="8">
    <location>
        <begin position="601"/>
        <end position="623"/>
    </location>
</feature>
<evidence type="ECO:0000313" key="11">
    <source>
        <dbReference type="Proteomes" id="UP001174208"/>
    </source>
</evidence>
<evidence type="ECO:0000256" key="1">
    <source>
        <dbReference type="ARBA" id="ARBA00004141"/>
    </source>
</evidence>
<protein>
    <submittedName>
        <fullName evidence="10">Glycosyltransferase family 2 protein</fullName>
    </submittedName>
</protein>
<dbReference type="EMBL" id="JAROCF010000001">
    <property type="protein sequence ID" value="MDN4614563.1"/>
    <property type="molecule type" value="Genomic_DNA"/>
</dbReference>
<proteinExistence type="predicted"/>
<feature type="transmembrane region" description="Helical" evidence="8">
    <location>
        <begin position="542"/>
        <end position="564"/>
    </location>
</feature>
<feature type="domain" description="Glycosyltransferase 2-like" evidence="9">
    <location>
        <begin position="363"/>
        <end position="585"/>
    </location>
</feature>
<name>A0ABT8KC71_9MICO</name>
<dbReference type="Gene3D" id="3.90.550.10">
    <property type="entry name" value="Spore Coat Polysaccharide Biosynthesis Protein SpsA, Chain A"/>
    <property type="match status" value="2"/>
</dbReference>
<evidence type="ECO:0000313" key="10">
    <source>
        <dbReference type="EMBL" id="MDN4614563.1"/>
    </source>
</evidence>
<evidence type="ECO:0000256" key="8">
    <source>
        <dbReference type="SAM" id="Phobius"/>
    </source>
</evidence>
<comment type="caution">
    <text evidence="10">The sequence shown here is derived from an EMBL/GenBank/DDBJ whole genome shotgun (WGS) entry which is preliminary data.</text>
</comment>
<evidence type="ECO:0000259" key="9">
    <source>
        <dbReference type="Pfam" id="PF13632"/>
    </source>
</evidence>
<keyword evidence="4 8" id="KW-0812">Transmembrane</keyword>
<reference evidence="10" key="1">
    <citation type="submission" date="2023-06" db="EMBL/GenBank/DDBJ databases">
        <title>MT1 and MT2 Draft Genomes of Novel Species.</title>
        <authorList>
            <person name="Venkateswaran K."/>
        </authorList>
    </citation>
    <scope>NUCLEOTIDE SEQUENCE</scope>
    <source>
        <strain evidence="10">F6_8S_P_1B</strain>
    </source>
</reference>
<evidence type="ECO:0000256" key="5">
    <source>
        <dbReference type="ARBA" id="ARBA00022989"/>
    </source>
</evidence>
<comment type="subcellular location">
    <subcellularLocation>
        <location evidence="1">Membrane</location>
        <topology evidence="1">Multi-pass membrane protein</topology>
    </subcellularLocation>
</comment>
<gene>
    <name evidence="10" type="ORF">P5G50_08865</name>
</gene>
<feature type="transmembrane region" description="Helical" evidence="8">
    <location>
        <begin position="36"/>
        <end position="55"/>
    </location>
</feature>
<dbReference type="RefSeq" id="WP_301210850.1">
    <property type="nucleotide sequence ID" value="NZ_JAROCF010000001.1"/>
</dbReference>
<keyword evidence="11" id="KW-1185">Reference proteome</keyword>
<feature type="transmembrane region" description="Helical" evidence="8">
    <location>
        <begin position="686"/>
        <end position="708"/>
    </location>
</feature>
<accession>A0ABT8KC71</accession>
<dbReference type="Proteomes" id="UP001174208">
    <property type="component" value="Unassembled WGS sequence"/>
</dbReference>
<feature type="region of interest" description="Disordered" evidence="7">
    <location>
        <begin position="1"/>
        <end position="33"/>
    </location>
</feature>
<keyword evidence="2" id="KW-0328">Glycosyltransferase</keyword>
<feature type="region of interest" description="Disordered" evidence="7">
    <location>
        <begin position="799"/>
        <end position="833"/>
    </location>
</feature>
<evidence type="ECO:0000256" key="7">
    <source>
        <dbReference type="SAM" id="MobiDB-lite"/>
    </source>
</evidence>
<dbReference type="PANTHER" id="PTHR43867">
    <property type="entry name" value="CELLULOSE SYNTHASE CATALYTIC SUBUNIT A [UDP-FORMING]"/>
    <property type="match status" value="1"/>
</dbReference>
<dbReference type="InterPro" id="IPR001173">
    <property type="entry name" value="Glyco_trans_2-like"/>
</dbReference>
<keyword evidence="3" id="KW-0808">Transferase</keyword>
<dbReference type="InterPro" id="IPR029044">
    <property type="entry name" value="Nucleotide-diphossugar_trans"/>
</dbReference>
<keyword evidence="6 8" id="KW-0472">Membrane</keyword>
<dbReference type="SUPFAM" id="SSF53448">
    <property type="entry name" value="Nucleotide-diphospho-sugar transferases"/>
    <property type="match status" value="1"/>
</dbReference>